<evidence type="ECO:0000256" key="5">
    <source>
        <dbReference type="ARBA" id="ARBA00022741"/>
    </source>
</evidence>
<sequence>MKNNRNMFTIAIKSIGFAWQTNRRLLILLMLFNIFQGAVVYLQFTSFASIVDEIIRIKQGTGTTNQLVWSSVVLGLSFLVPLIIGNIASHYRMIFRMQQSVQLELYKIERQGKLDIGTIESSSYQNLLRSAQEWGTGSLLNLQDFFFNSANNFAGIITSITILWSLNQWLVVFAVLAAAPVYFFYKKYSMEVFRIRYFSIDDHRIINNRISHFEELQKAVDVILLKLQNWLKGQIRDRKVAFNNKIIVAERKKAISYSIMSLWYLLFLFAAIALMTREALADRIAVGGLLLAFTTYTRFYQTINGYIESISYAEEASRYAARWFDLFDMQPRIVSKQNAARFDITEPPLIEFDNVSFRYPAEEGETPLVLQQLSFTIKPGEKVAIVGVNGSGKTTLIKLLCRIYDPTEGNIYVNGINLKDIQLEDWQSALGILFQDFPVYNLTIRESIGVGRIEENGELPTQKEERLKQAALYSGADDFIKDYDQLIWKEFAGGIDLSKGQHQRLAVARMFYRNAAVTILDEPTASIDAVTEEKIFSTLERNMQGKTVILITHRFSTVKNADKIILLEQGRIIEYGSHKELMQLHKQYASLYNMQAKRYLENDEPAPADTTSLID</sequence>
<dbReference type="PANTHER" id="PTHR24221:SF646">
    <property type="entry name" value="HAEMOLYSIN SECRETION ATP-BINDING PROTEIN"/>
    <property type="match status" value="1"/>
</dbReference>
<keyword evidence="7 9" id="KW-1133">Transmembrane helix</keyword>
<evidence type="ECO:0000256" key="4">
    <source>
        <dbReference type="ARBA" id="ARBA00022692"/>
    </source>
</evidence>
<dbReference type="Pfam" id="PF00005">
    <property type="entry name" value="ABC_tran"/>
    <property type="match status" value="1"/>
</dbReference>
<protein>
    <submittedName>
        <fullName evidence="11">ABC transporter ATP-binding protein</fullName>
    </submittedName>
</protein>
<evidence type="ECO:0000313" key="11">
    <source>
        <dbReference type="EMBL" id="THU39654.1"/>
    </source>
</evidence>
<dbReference type="GO" id="GO:0005524">
    <property type="term" value="F:ATP binding"/>
    <property type="evidence" value="ECO:0007669"/>
    <property type="project" value="UniProtKB-KW"/>
</dbReference>
<feature type="transmembrane region" description="Helical" evidence="9">
    <location>
        <begin position="145"/>
        <end position="163"/>
    </location>
</feature>
<gene>
    <name evidence="11" type="ORF">FAM09_14250</name>
</gene>
<dbReference type="InterPro" id="IPR036640">
    <property type="entry name" value="ABC1_TM_sf"/>
</dbReference>
<evidence type="ECO:0000256" key="7">
    <source>
        <dbReference type="ARBA" id="ARBA00022989"/>
    </source>
</evidence>
<evidence type="ECO:0000256" key="1">
    <source>
        <dbReference type="ARBA" id="ARBA00004651"/>
    </source>
</evidence>
<evidence type="ECO:0000256" key="3">
    <source>
        <dbReference type="ARBA" id="ARBA00022475"/>
    </source>
</evidence>
<feature type="transmembrane region" description="Helical" evidence="9">
    <location>
        <begin position="169"/>
        <end position="185"/>
    </location>
</feature>
<feature type="transmembrane region" description="Helical" evidence="9">
    <location>
        <begin position="254"/>
        <end position="275"/>
    </location>
</feature>
<dbReference type="SMART" id="SM00382">
    <property type="entry name" value="AAA"/>
    <property type="match status" value="1"/>
</dbReference>
<feature type="transmembrane region" description="Helical" evidence="9">
    <location>
        <begin position="67"/>
        <end position="88"/>
    </location>
</feature>
<evidence type="ECO:0000256" key="6">
    <source>
        <dbReference type="ARBA" id="ARBA00022840"/>
    </source>
</evidence>
<accession>A0A4S8HZP0</accession>
<feature type="transmembrane region" description="Helical" evidence="9">
    <location>
        <begin position="25"/>
        <end position="47"/>
    </location>
</feature>
<evidence type="ECO:0000256" key="8">
    <source>
        <dbReference type="ARBA" id="ARBA00023136"/>
    </source>
</evidence>
<dbReference type="GO" id="GO:0005886">
    <property type="term" value="C:plasma membrane"/>
    <property type="evidence" value="ECO:0007669"/>
    <property type="project" value="UniProtKB-SubCell"/>
</dbReference>
<dbReference type="RefSeq" id="WP_136577786.1">
    <property type="nucleotide sequence ID" value="NZ_STFF01000003.1"/>
</dbReference>
<dbReference type="GO" id="GO:0034040">
    <property type="term" value="F:ATPase-coupled lipid transmembrane transporter activity"/>
    <property type="evidence" value="ECO:0007669"/>
    <property type="project" value="TreeGrafter"/>
</dbReference>
<dbReference type="EMBL" id="STFF01000003">
    <property type="protein sequence ID" value="THU39654.1"/>
    <property type="molecule type" value="Genomic_DNA"/>
</dbReference>
<dbReference type="FunFam" id="3.40.50.300:FF:000221">
    <property type="entry name" value="Multidrug ABC transporter ATP-binding protein"/>
    <property type="match status" value="1"/>
</dbReference>
<keyword evidence="6 11" id="KW-0067">ATP-binding</keyword>
<dbReference type="InterPro" id="IPR003593">
    <property type="entry name" value="AAA+_ATPase"/>
</dbReference>
<proteinExistence type="predicted"/>
<evidence type="ECO:0000259" key="10">
    <source>
        <dbReference type="PROSITE" id="PS50893"/>
    </source>
</evidence>
<reference evidence="11 12" key="1">
    <citation type="submission" date="2019-04" db="EMBL/GenBank/DDBJ databases">
        <title>Niastella caeni sp. nov., isolated from activated sludge.</title>
        <authorList>
            <person name="Sheng M."/>
        </authorList>
    </citation>
    <scope>NUCLEOTIDE SEQUENCE [LARGE SCALE GENOMIC DNA]</scope>
    <source>
        <strain evidence="11 12">HX-2-15</strain>
    </source>
</reference>
<dbReference type="Gene3D" id="1.20.1560.10">
    <property type="entry name" value="ABC transporter type 1, transmembrane domain"/>
    <property type="match status" value="1"/>
</dbReference>
<dbReference type="PROSITE" id="PS50893">
    <property type="entry name" value="ABC_TRANSPORTER_2"/>
    <property type="match status" value="1"/>
</dbReference>
<dbReference type="AlphaFoldDB" id="A0A4S8HZP0"/>
<keyword evidence="4 9" id="KW-0812">Transmembrane</keyword>
<keyword evidence="8 9" id="KW-0472">Membrane</keyword>
<name>A0A4S8HZP0_9BACT</name>
<dbReference type="Gene3D" id="3.40.50.300">
    <property type="entry name" value="P-loop containing nucleotide triphosphate hydrolases"/>
    <property type="match status" value="1"/>
</dbReference>
<dbReference type="InterPro" id="IPR003439">
    <property type="entry name" value="ABC_transporter-like_ATP-bd"/>
</dbReference>
<dbReference type="PANTHER" id="PTHR24221">
    <property type="entry name" value="ATP-BINDING CASSETTE SUB-FAMILY B"/>
    <property type="match status" value="1"/>
</dbReference>
<comment type="subcellular location">
    <subcellularLocation>
        <location evidence="1">Cell membrane</location>
        <topology evidence="1">Multi-pass membrane protein</topology>
    </subcellularLocation>
</comment>
<dbReference type="GO" id="GO:0016887">
    <property type="term" value="F:ATP hydrolysis activity"/>
    <property type="evidence" value="ECO:0007669"/>
    <property type="project" value="InterPro"/>
</dbReference>
<keyword evidence="12" id="KW-1185">Reference proteome</keyword>
<evidence type="ECO:0000313" key="12">
    <source>
        <dbReference type="Proteomes" id="UP000306918"/>
    </source>
</evidence>
<organism evidence="11 12">
    <name type="scientific">Niastella caeni</name>
    <dbReference type="NCBI Taxonomy" id="2569763"/>
    <lineage>
        <taxon>Bacteria</taxon>
        <taxon>Pseudomonadati</taxon>
        <taxon>Bacteroidota</taxon>
        <taxon>Chitinophagia</taxon>
        <taxon>Chitinophagales</taxon>
        <taxon>Chitinophagaceae</taxon>
        <taxon>Niastella</taxon>
    </lineage>
</organism>
<keyword evidence="3" id="KW-1003">Cell membrane</keyword>
<keyword evidence="2" id="KW-0813">Transport</keyword>
<dbReference type="InterPro" id="IPR039421">
    <property type="entry name" value="Type_1_exporter"/>
</dbReference>
<evidence type="ECO:0000256" key="9">
    <source>
        <dbReference type="SAM" id="Phobius"/>
    </source>
</evidence>
<dbReference type="Proteomes" id="UP000306918">
    <property type="component" value="Unassembled WGS sequence"/>
</dbReference>
<dbReference type="SUPFAM" id="SSF52540">
    <property type="entry name" value="P-loop containing nucleoside triphosphate hydrolases"/>
    <property type="match status" value="1"/>
</dbReference>
<dbReference type="InterPro" id="IPR027417">
    <property type="entry name" value="P-loop_NTPase"/>
</dbReference>
<evidence type="ECO:0000256" key="2">
    <source>
        <dbReference type="ARBA" id="ARBA00022448"/>
    </source>
</evidence>
<comment type="caution">
    <text evidence="11">The sequence shown here is derived from an EMBL/GenBank/DDBJ whole genome shotgun (WGS) entry which is preliminary data.</text>
</comment>
<feature type="domain" description="ABC transporter" evidence="10">
    <location>
        <begin position="350"/>
        <end position="594"/>
    </location>
</feature>
<keyword evidence="5" id="KW-0547">Nucleotide-binding</keyword>
<dbReference type="SUPFAM" id="SSF90123">
    <property type="entry name" value="ABC transporter transmembrane region"/>
    <property type="match status" value="1"/>
</dbReference>
<dbReference type="OrthoDB" id="9780296at2"/>